<dbReference type="AlphaFoldDB" id="X1S776"/>
<feature type="non-terminal residue" evidence="1">
    <location>
        <position position="1"/>
    </location>
</feature>
<evidence type="ECO:0008006" key="2">
    <source>
        <dbReference type="Google" id="ProtNLM"/>
    </source>
</evidence>
<name>X1S776_9ZZZZ</name>
<sequence>LRLCGYDYVLSIEHEDSLMSANEGFQKAASFLKEIILKEKTGEMWWA</sequence>
<dbReference type="Gene3D" id="3.20.20.150">
    <property type="entry name" value="Divalent-metal-dependent TIM barrel enzymes"/>
    <property type="match status" value="1"/>
</dbReference>
<proteinExistence type="predicted"/>
<dbReference type="EMBL" id="BARW01020124">
    <property type="protein sequence ID" value="GAI88768.1"/>
    <property type="molecule type" value="Genomic_DNA"/>
</dbReference>
<gene>
    <name evidence="1" type="ORF">S12H4_34062</name>
</gene>
<organism evidence="1">
    <name type="scientific">marine sediment metagenome</name>
    <dbReference type="NCBI Taxonomy" id="412755"/>
    <lineage>
        <taxon>unclassified sequences</taxon>
        <taxon>metagenomes</taxon>
        <taxon>ecological metagenomes</taxon>
    </lineage>
</organism>
<evidence type="ECO:0000313" key="1">
    <source>
        <dbReference type="EMBL" id="GAI88768.1"/>
    </source>
</evidence>
<protein>
    <recommendedName>
        <fullName evidence="2">Xylose isomerase-like TIM barrel domain-containing protein</fullName>
    </recommendedName>
</protein>
<reference evidence="1" key="1">
    <citation type="journal article" date="2014" name="Front. Microbiol.">
        <title>High frequency of phylogenetically diverse reductive dehalogenase-homologous genes in deep subseafloor sedimentary metagenomes.</title>
        <authorList>
            <person name="Kawai M."/>
            <person name="Futagami T."/>
            <person name="Toyoda A."/>
            <person name="Takaki Y."/>
            <person name="Nishi S."/>
            <person name="Hori S."/>
            <person name="Arai W."/>
            <person name="Tsubouchi T."/>
            <person name="Morono Y."/>
            <person name="Uchiyama I."/>
            <person name="Ito T."/>
            <person name="Fujiyama A."/>
            <person name="Inagaki F."/>
            <person name="Takami H."/>
        </authorList>
    </citation>
    <scope>NUCLEOTIDE SEQUENCE</scope>
    <source>
        <strain evidence="1">Expedition CK06-06</strain>
    </source>
</reference>
<accession>X1S776</accession>
<comment type="caution">
    <text evidence="1">The sequence shown here is derived from an EMBL/GenBank/DDBJ whole genome shotgun (WGS) entry which is preliminary data.</text>
</comment>